<evidence type="ECO:0000256" key="1">
    <source>
        <dbReference type="ARBA" id="ARBA00009755"/>
    </source>
</evidence>
<evidence type="ECO:0000256" key="3">
    <source>
        <dbReference type="ARBA" id="ARBA00023235"/>
    </source>
</evidence>
<dbReference type="Proteomes" id="UP001154282">
    <property type="component" value="Unassembled WGS sequence"/>
</dbReference>
<dbReference type="GO" id="GO:0016104">
    <property type="term" value="P:triterpenoid biosynthetic process"/>
    <property type="evidence" value="ECO:0007669"/>
    <property type="project" value="InterPro"/>
</dbReference>
<keyword evidence="9" id="KW-1185">Reference proteome</keyword>
<comment type="caution">
    <text evidence="8">The sequence shown here is derived from an EMBL/GenBank/DDBJ whole genome shotgun (WGS) entry which is preliminary data.</text>
</comment>
<evidence type="ECO:0000313" key="9">
    <source>
        <dbReference type="Proteomes" id="UP001154282"/>
    </source>
</evidence>
<evidence type="ECO:0000313" key="8">
    <source>
        <dbReference type="EMBL" id="CAI0553273.1"/>
    </source>
</evidence>
<reference evidence="8" key="1">
    <citation type="submission" date="2022-08" db="EMBL/GenBank/DDBJ databases">
        <authorList>
            <person name="Gutierrez-Valencia J."/>
        </authorList>
    </citation>
    <scope>NUCLEOTIDE SEQUENCE</scope>
</reference>
<feature type="domain" description="Squalene cyclase C-terminal" evidence="6">
    <location>
        <begin position="442"/>
        <end position="782"/>
    </location>
</feature>
<dbReference type="Pfam" id="PF13249">
    <property type="entry name" value="SQHop_cyclase_N"/>
    <property type="match status" value="1"/>
</dbReference>
<protein>
    <recommendedName>
        <fullName evidence="4">Terpene cyclase/mutase family member</fullName>
        <ecNumber evidence="4">5.4.99.-</ecNumber>
    </recommendedName>
</protein>
<dbReference type="InterPro" id="IPR018333">
    <property type="entry name" value="Squalene_cyclase"/>
</dbReference>
<dbReference type="EMBL" id="CAMGYJ010000010">
    <property type="protein sequence ID" value="CAI0553273.1"/>
    <property type="molecule type" value="Genomic_DNA"/>
</dbReference>
<dbReference type="SUPFAM" id="SSF48239">
    <property type="entry name" value="Terpenoid cyclases/Protein prenyltransferases"/>
    <property type="match status" value="2"/>
</dbReference>
<keyword evidence="2" id="KW-0677">Repeat</keyword>
<dbReference type="InterPro" id="IPR008930">
    <property type="entry name" value="Terpenoid_cyclase/PrenylTrfase"/>
</dbReference>
<sequence length="791" mass="89963">MWRLKLSEGEKDPLLKSYNNHVGRQFWEFDPDLAEADDDVEEARRRFAQNRRRFGVKQSSDLLMRLQFARERRSNNGDEGDTGGGGVVMANLKSSNDDDEEEEEEEEEILDEGRVRSVVRKGLQFHSTLQHSTGFWPGDYGGPLFLLPGLVISLYVTGGLNASLTHQHRVELRRYLYNHQNEDGGWGLHIEGSSIMFCTALSYVALRLMGEEMDGGDGAMEKARSWILDHGGAIYIPSWGKLWLSVLGVYEWSGVNPLPPELWLFPYSLPIHPGRMWCHSRMVYLPMSYLYGKRFVGKTTSLVLSLRKELYVLPYRSIQWGLTRNLCAKDPSQVQIWLRHCPHPFLQDLLWAGLDKVWEPLMSTWPISKLRESALQTCMQHIHYEDQNTNYVCLGPVSKVLNMLCCWVEDPNSEAFKSHLPRIKDYLWVAEDGMKMQGYNGSQLWDVSFAIQSILSTNLWEEEFCTSMLKKAHDFIKNTQIRENPSGDLKQWYRHGRKGGWPFSTPDNGWAVSDTSAEGLKAAMILSQMPAEVVGDHLPINQLLDSVNCILSFQNENGGFASYELTRSYQWLEALNPSETFGDIMIDYQYVECTSSAIQGLKAFTTAHSGHREKEIRACILKALHFIQTIQLPDGSWYGSWGVCFTYGTWFGITGLVAGGLTYQSCPSIKKACDFLLSKQLPSGGWGESYLSSQTKVYTNLEGGRSHLVNTSWAMLGLIEAGQAERDPSPLHRAAKFLVHSAMENGDFPQQEIIGVFNKNCMISYSTYRNIFPIWALGEYRNRVLLPLQKH</sequence>
<organism evidence="8 9">
    <name type="scientific">Linum tenue</name>
    <dbReference type="NCBI Taxonomy" id="586396"/>
    <lineage>
        <taxon>Eukaryota</taxon>
        <taxon>Viridiplantae</taxon>
        <taxon>Streptophyta</taxon>
        <taxon>Embryophyta</taxon>
        <taxon>Tracheophyta</taxon>
        <taxon>Spermatophyta</taxon>
        <taxon>Magnoliopsida</taxon>
        <taxon>eudicotyledons</taxon>
        <taxon>Gunneridae</taxon>
        <taxon>Pentapetalae</taxon>
        <taxon>rosids</taxon>
        <taxon>fabids</taxon>
        <taxon>Malpighiales</taxon>
        <taxon>Linaceae</taxon>
        <taxon>Linum</taxon>
    </lineage>
</organism>
<dbReference type="InterPro" id="IPR002365">
    <property type="entry name" value="Terpene_synthase_CS"/>
</dbReference>
<accession>A0AAV0RA33</accession>
<comment type="similarity">
    <text evidence="1 4">Belongs to the terpene cyclase/mutase family.</text>
</comment>
<dbReference type="Pfam" id="PF13243">
    <property type="entry name" value="SQHop_cyclase_C"/>
    <property type="match status" value="1"/>
</dbReference>
<name>A0AAV0RA33_9ROSI</name>
<gene>
    <name evidence="8" type="ORF">LITE_LOCUS46775</name>
</gene>
<dbReference type="InterPro" id="IPR032697">
    <property type="entry name" value="SQ_cyclase_N"/>
</dbReference>
<evidence type="ECO:0000259" key="7">
    <source>
        <dbReference type="Pfam" id="PF13249"/>
    </source>
</evidence>
<dbReference type="FunFam" id="1.50.10.20:FF:000011">
    <property type="entry name" value="Terpene cyclase/mutase family member"/>
    <property type="match status" value="1"/>
</dbReference>
<feature type="region of interest" description="Disordered" evidence="5">
    <location>
        <begin position="71"/>
        <end position="111"/>
    </location>
</feature>
<evidence type="ECO:0000259" key="6">
    <source>
        <dbReference type="Pfam" id="PF13243"/>
    </source>
</evidence>
<dbReference type="Gene3D" id="1.50.10.20">
    <property type="match status" value="2"/>
</dbReference>
<dbReference type="GO" id="GO:0005811">
    <property type="term" value="C:lipid droplet"/>
    <property type="evidence" value="ECO:0007669"/>
    <property type="project" value="InterPro"/>
</dbReference>
<evidence type="ECO:0000256" key="4">
    <source>
        <dbReference type="RuleBase" id="RU362003"/>
    </source>
</evidence>
<feature type="domain" description="Squalene cyclase N-terminal" evidence="7">
    <location>
        <begin position="164"/>
        <end position="429"/>
    </location>
</feature>
<dbReference type="CDD" id="cd02892">
    <property type="entry name" value="SQCY_1"/>
    <property type="match status" value="1"/>
</dbReference>
<dbReference type="PANTHER" id="PTHR11764">
    <property type="entry name" value="TERPENE CYCLASE/MUTASE FAMILY MEMBER"/>
    <property type="match status" value="1"/>
</dbReference>
<dbReference type="NCBIfam" id="TIGR01787">
    <property type="entry name" value="squalene_cyclas"/>
    <property type="match status" value="1"/>
</dbReference>
<proteinExistence type="inferred from homology"/>
<keyword evidence="3 4" id="KW-0413">Isomerase</keyword>
<evidence type="ECO:0000256" key="5">
    <source>
        <dbReference type="SAM" id="MobiDB-lite"/>
    </source>
</evidence>
<feature type="compositionally biased region" description="Acidic residues" evidence="5">
    <location>
        <begin position="97"/>
        <end position="110"/>
    </location>
</feature>
<evidence type="ECO:0000256" key="2">
    <source>
        <dbReference type="ARBA" id="ARBA00022737"/>
    </source>
</evidence>
<dbReference type="EC" id="5.4.99.-" evidence="4"/>
<dbReference type="AlphaFoldDB" id="A0AAV0RA33"/>
<dbReference type="PROSITE" id="PS01074">
    <property type="entry name" value="TERPENE_SYNTHASES"/>
    <property type="match status" value="1"/>
</dbReference>
<dbReference type="GO" id="GO:0031559">
    <property type="term" value="F:oxidosqualene cyclase activity"/>
    <property type="evidence" value="ECO:0007669"/>
    <property type="project" value="UniProtKB-ARBA"/>
</dbReference>
<dbReference type="InterPro" id="IPR032696">
    <property type="entry name" value="SQ_cyclase_C"/>
</dbReference>
<dbReference type="PANTHER" id="PTHR11764:SF44">
    <property type="entry name" value="LANOSTEROL SYNTHASE"/>
    <property type="match status" value="1"/>
</dbReference>
<dbReference type="SFLD" id="SFLDG01016">
    <property type="entry name" value="Prenyltransferase_Like_2"/>
    <property type="match status" value="1"/>
</dbReference>